<protein>
    <recommendedName>
        <fullName evidence="1">receptor protein-tyrosine kinase</fullName>
        <ecNumber evidence="1">2.7.10.1</ecNumber>
    </recommendedName>
</protein>
<evidence type="ECO:0000313" key="7">
    <source>
        <dbReference type="EMBL" id="EXJ88602.1"/>
    </source>
</evidence>
<dbReference type="Gene3D" id="6.10.250.2930">
    <property type="match status" value="1"/>
</dbReference>
<reference evidence="7 8" key="1">
    <citation type="submission" date="2013-03" db="EMBL/GenBank/DDBJ databases">
        <title>The Genome Sequence of Capronia coronata CBS 617.96.</title>
        <authorList>
            <consortium name="The Broad Institute Genomics Platform"/>
            <person name="Cuomo C."/>
            <person name="de Hoog S."/>
            <person name="Gorbushina A."/>
            <person name="Walker B."/>
            <person name="Young S.K."/>
            <person name="Zeng Q."/>
            <person name="Gargeya S."/>
            <person name="Fitzgerald M."/>
            <person name="Haas B."/>
            <person name="Abouelleil A."/>
            <person name="Allen A.W."/>
            <person name="Alvarado L."/>
            <person name="Arachchi H.M."/>
            <person name="Berlin A.M."/>
            <person name="Chapman S.B."/>
            <person name="Gainer-Dewar J."/>
            <person name="Goldberg J."/>
            <person name="Griggs A."/>
            <person name="Gujja S."/>
            <person name="Hansen M."/>
            <person name="Howarth C."/>
            <person name="Imamovic A."/>
            <person name="Ireland A."/>
            <person name="Larimer J."/>
            <person name="McCowan C."/>
            <person name="Murphy C."/>
            <person name="Pearson M."/>
            <person name="Poon T.W."/>
            <person name="Priest M."/>
            <person name="Roberts A."/>
            <person name="Saif S."/>
            <person name="Shea T."/>
            <person name="Sisk P."/>
            <person name="Sykes S."/>
            <person name="Wortman J."/>
            <person name="Nusbaum C."/>
            <person name="Birren B."/>
        </authorList>
    </citation>
    <scope>NUCLEOTIDE SEQUENCE [LARGE SCALE GENOMIC DNA]</scope>
    <source>
        <strain evidence="7 8">CBS 617.96</strain>
    </source>
</reference>
<keyword evidence="6" id="KW-0812">Transmembrane</keyword>
<keyword evidence="2" id="KW-0808">Transferase</keyword>
<dbReference type="EMBL" id="AMWN01000004">
    <property type="protein sequence ID" value="EXJ88602.1"/>
    <property type="molecule type" value="Genomic_DNA"/>
</dbReference>
<organism evidence="7 8">
    <name type="scientific">Capronia coronata CBS 617.96</name>
    <dbReference type="NCBI Taxonomy" id="1182541"/>
    <lineage>
        <taxon>Eukaryota</taxon>
        <taxon>Fungi</taxon>
        <taxon>Dikarya</taxon>
        <taxon>Ascomycota</taxon>
        <taxon>Pezizomycotina</taxon>
        <taxon>Eurotiomycetes</taxon>
        <taxon>Chaetothyriomycetidae</taxon>
        <taxon>Chaetothyriales</taxon>
        <taxon>Herpotrichiellaceae</taxon>
        <taxon>Capronia</taxon>
    </lineage>
</organism>
<feature type="compositionally biased region" description="Low complexity" evidence="5">
    <location>
        <begin position="38"/>
        <end position="49"/>
    </location>
</feature>
<dbReference type="eggNOG" id="ENOG502REJ5">
    <property type="taxonomic scope" value="Eukaryota"/>
</dbReference>
<feature type="transmembrane region" description="Helical" evidence="6">
    <location>
        <begin position="55"/>
        <end position="76"/>
    </location>
</feature>
<feature type="compositionally biased region" description="Polar residues" evidence="5">
    <location>
        <begin position="18"/>
        <end position="37"/>
    </location>
</feature>
<keyword evidence="4" id="KW-0829">Tyrosine-protein kinase</keyword>
<dbReference type="EC" id="2.7.10.1" evidence="1"/>
<keyword evidence="3" id="KW-0418">Kinase</keyword>
<dbReference type="HOGENOM" id="CLU_1408572_0_0_1"/>
<keyword evidence="8" id="KW-1185">Reference proteome</keyword>
<evidence type="ECO:0000256" key="2">
    <source>
        <dbReference type="ARBA" id="ARBA00022679"/>
    </source>
</evidence>
<dbReference type="AlphaFoldDB" id="W9Y6X9"/>
<proteinExistence type="predicted"/>
<gene>
    <name evidence="7" type="ORF">A1O1_05532</name>
</gene>
<evidence type="ECO:0000256" key="6">
    <source>
        <dbReference type="SAM" id="Phobius"/>
    </source>
</evidence>
<name>W9Y6X9_9EURO</name>
<feature type="compositionally biased region" description="Basic and acidic residues" evidence="5">
    <location>
        <begin position="94"/>
        <end position="115"/>
    </location>
</feature>
<comment type="caution">
    <text evidence="7">The sequence shown here is derived from an EMBL/GenBank/DDBJ whole genome shotgun (WGS) entry which is preliminary data.</text>
</comment>
<evidence type="ECO:0000256" key="5">
    <source>
        <dbReference type="SAM" id="MobiDB-lite"/>
    </source>
</evidence>
<feature type="region of interest" description="Disordered" evidence="5">
    <location>
        <begin position="18"/>
        <end position="49"/>
    </location>
</feature>
<dbReference type="InterPro" id="IPR044912">
    <property type="entry name" value="Egfr_JX_dom"/>
</dbReference>
<keyword evidence="6" id="KW-1133">Transmembrane helix</keyword>
<sequence length="193" mass="21333">MIREMQLFKSLFFRQSSLTSPPASAFPSLTSPITSGPTASQSAATSQARSHTTEIATGVTGGVLGLVVIVTIALLVRRRRRKRRAAARGQASMEGHEKPQLHSDDIKPDRKELEGTRVSNTMRERLATEIAELSANEEVVRRDRLGELPSNEPTGHEMETTENEMAVLDRMVCLTESTALTSERNDGDRPYER</sequence>
<dbReference type="GO" id="GO:0004714">
    <property type="term" value="F:transmembrane receptor protein tyrosine kinase activity"/>
    <property type="evidence" value="ECO:0007669"/>
    <property type="project" value="UniProtKB-EC"/>
</dbReference>
<evidence type="ECO:0000256" key="1">
    <source>
        <dbReference type="ARBA" id="ARBA00011902"/>
    </source>
</evidence>
<dbReference type="RefSeq" id="XP_007724608.1">
    <property type="nucleotide sequence ID" value="XM_007726418.1"/>
</dbReference>
<keyword evidence="6" id="KW-0472">Membrane</keyword>
<accession>W9Y6X9</accession>
<dbReference type="GeneID" id="19160407"/>
<evidence type="ECO:0000256" key="4">
    <source>
        <dbReference type="ARBA" id="ARBA00023137"/>
    </source>
</evidence>
<dbReference type="OrthoDB" id="4161678at2759"/>
<evidence type="ECO:0000256" key="3">
    <source>
        <dbReference type="ARBA" id="ARBA00022777"/>
    </source>
</evidence>
<evidence type="ECO:0000313" key="8">
    <source>
        <dbReference type="Proteomes" id="UP000019484"/>
    </source>
</evidence>
<feature type="region of interest" description="Disordered" evidence="5">
    <location>
        <begin position="85"/>
        <end position="115"/>
    </location>
</feature>
<dbReference type="STRING" id="1182541.W9Y6X9"/>
<dbReference type="Proteomes" id="UP000019484">
    <property type="component" value="Unassembled WGS sequence"/>
</dbReference>